<dbReference type="AlphaFoldDB" id="A0A0D3GDE6"/>
<evidence type="ECO:0000313" key="7">
    <source>
        <dbReference type="EnsemblPlants" id="OBART06G04980.1"/>
    </source>
</evidence>
<dbReference type="STRING" id="65489.A0A0D3GDE6"/>
<dbReference type="InterPro" id="IPR004263">
    <property type="entry name" value="Exostosin"/>
</dbReference>
<keyword evidence="8" id="KW-1185">Reference proteome</keyword>
<evidence type="ECO:0000313" key="8">
    <source>
        <dbReference type="Proteomes" id="UP000026960"/>
    </source>
</evidence>
<evidence type="ECO:0000256" key="1">
    <source>
        <dbReference type="ARBA" id="ARBA00004323"/>
    </source>
</evidence>
<evidence type="ECO:0000256" key="5">
    <source>
        <dbReference type="ARBA" id="ARBA00023034"/>
    </source>
</evidence>
<dbReference type="Proteomes" id="UP000026960">
    <property type="component" value="Chromosome 6"/>
</dbReference>
<evidence type="ECO:0000256" key="2">
    <source>
        <dbReference type="ARBA" id="ARBA00010271"/>
    </source>
</evidence>
<dbReference type="PANTHER" id="PTHR11062:SF337">
    <property type="entry name" value="OS04G0109900 PROTEIN"/>
    <property type="match status" value="1"/>
</dbReference>
<organism evidence="7">
    <name type="scientific">Oryza barthii</name>
    <dbReference type="NCBI Taxonomy" id="65489"/>
    <lineage>
        <taxon>Eukaryota</taxon>
        <taxon>Viridiplantae</taxon>
        <taxon>Streptophyta</taxon>
        <taxon>Embryophyta</taxon>
        <taxon>Tracheophyta</taxon>
        <taxon>Spermatophyta</taxon>
        <taxon>Magnoliopsida</taxon>
        <taxon>Liliopsida</taxon>
        <taxon>Poales</taxon>
        <taxon>Poaceae</taxon>
        <taxon>BOP clade</taxon>
        <taxon>Oryzoideae</taxon>
        <taxon>Oryzeae</taxon>
        <taxon>Oryzinae</taxon>
        <taxon>Oryza</taxon>
    </lineage>
</organism>
<protein>
    <recommendedName>
        <fullName evidence="6">Exostosin GT47 domain-containing protein</fullName>
    </recommendedName>
</protein>
<keyword evidence="5" id="KW-0333">Golgi apparatus</keyword>
<evidence type="ECO:0000259" key="6">
    <source>
        <dbReference type="Pfam" id="PF03016"/>
    </source>
</evidence>
<dbReference type="eggNOG" id="KOG1021">
    <property type="taxonomic scope" value="Eukaryota"/>
</dbReference>
<evidence type="ECO:0000256" key="4">
    <source>
        <dbReference type="ARBA" id="ARBA00022968"/>
    </source>
</evidence>
<accession>A0A0D3GDE6</accession>
<dbReference type="GO" id="GO:0016757">
    <property type="term" value="F:glycosyltransferase activity"/>
    <property type="evidence" value="ECO:0007669"/>
    <property type="project" value="UniProtKB-KW"/>
</dbReference>
<keyword evidence="3" id="KW-0808">Transferase</keyword>
<keyword evidence="3" id="KW-0328">Glycosyltransferase</keyword>
<reference evidence="7" key="2">
    <citation type="submission" date="2015-03" db="UniProtKB">
        <authorList>
            <consortium name="EnsemblPlants"/>
        </authorList>
    </citation>
    <scope>IDENTIFICATION</scope>
</reference>
<dbReference type="HOGENOM" id="CLU_025166_1_1_1"/>
<sequence>MAPRLSVKKCLIILALAAAAAIAGFLSVAAGAARRRSSSSSPARRLSTGLAAERARMAMARASPTVERELDAARAAIRRAAAAARRRGHGDLAGGEGKSSNVSSAKWLSFFGDADHARLERVYRNPAAFYRSYVEMERRFKGPHASRGHPELYANAIRALCNANTSEGFRPDKDVSIPEINLYDGDMPPELMSPAPPPPLSSRPFLAFFAGGRHGHVRNLLLRHWKGRDPAVFPVYEYDLPSIPVSVSGDGDTDAGGEGGNPYYWYMRRSRFCLCPSGHEVASPRVVEAIHAGCVPVVVADGYAPPFADVLRWEAFSVAVAVADVPRLRELLERIPAPEVERLRDGVRLVKRHFMLHQPPERLDMFHMILHSVWLRRLNLRLNSH</sequence>
<dbReference type="PaxDb" id="65489-OBART06G04980.1"/>
<dbReference type="GO" id="GO:0000139">
    <property type="term" value="C:Golgi membrane"/>
    <property type="evidence" value="ECO:0007669"/>
    <property type="project" value="UniProtKB-SubCell"/>
</dbReference>
<comment type="similarity">
    <text evidence="2">Belongs to the glycosyltransferase 47 family.</text>
</comment>
<evidence type="ECO:0000256" key="3">
    <source>
        <dbReference type="ARBA" id="ARBA00022676"/>
    </source>
</evidence>
<proteinExistence type="inferred from homology"/>
<feature type="domain" description="Exostosin GT47" evidence="6">
    <location>
        <begin position="152"/>
        <end position="334"/>
    </location>
</feature>
<dbReference type="EnsemblPlants" id="OBART06G04980.1">
    <property type="protein sequence ID" value="OBART06G04980.1"/>
    <property type="gene ID" value="OBART06G04980"/>
</dbReference>
<comment type="subcellular location">
    <subcellularLocation>
        <location evidence="1">Golgi apparatus membrane</location>
        <topology evidence="1">Single-pass type II membrane protein</topology>
    </subcellularLocation>
</comment>
<keyword evidence="4" id="KW-0735">Signal-anchor</keyword>
<dbReference type="Gramene" id="OBART06G04980.1">
    <property type="protein sequence ID" value="OBART06G04980.1"/>
    <property type="gene ID" value="OBART06G04980"/>
</dbReference>
<reference evidence="7" key="1">
    <citation type="journal article" date="2009" name="Rice">
        <title>De Novo Next Generation Sequencing of Plant Genomes.</title>
        <authorList>
            <person name="Rounsley S."/>
            <person name="Marri P.R."/>
            <person name="Yu Y."/>
            <person name="He R."/>
            <person name="Sisneros N."/>
            <person name="Goicoechea J.L."/>
            <person name="Lee S.J."/>
            <person name="Angelova A."/>
            <person name="Kudrna D."/>
            <person name="Luo M."/>
            <person name="Affourtit J."/>
            <person name="Desany B."/>
            <person name="Knight J."/>
            <person name="Niazi F."/>
            <person name="Egholm M."/>
            <person name="Wing R.A."/>
        </authorList>
    </citation>
    <scope>NUCLEOTIDE SEQUENCE [LARGE SCALE GENOMIC DNA]</scope>
    <source>
        <strain evidence="7">cv. IRGC 105608</strain>
    </source>
</reference>
<dbReference type="PANTHER" id="PTHR11062">
    <property type="entry name" value="EXOSTOSIN HEPARAN SULFATE GLYCOSYLTRANSFERASE -RELATED"/>
    <property type="match status" value="1"/>
</dbReference>
<name>A0A0D3GDE6_9ORYZ</name>
<dbReference type="InterPro" id="IPR040911">
    <property type="entry name" value="Exostosin_GT47"/>
</dbReference>
<dbReference type="Pfam" id="PF03016">
    <property type="entry name" value="Exostosin_GT47"/>
    <property type="match status" value="1"/>
</dbReference>
<keyword evidence="4" id="KW-0812">Transmembrane</keyword>